<dbReference type="Pfam" id="PF02464">
    <property type="entry name" value="CinA"/>
    <property type="match status" value="1"/>
</dbReference>
<evidence type="ECO:0000313" key="4">
    <source>
        <dbReference type="Proteomes" id="UP001597180"/>
    </source>
</evidence>
<dbReference type="NCBIfam" id="TIGR00199">
    <property type="entry name" value="PncC_domain"/>
    <property type="match status" value="1"/>
</dbReference>
<dbReference type="CDD" id="cd00885">
    <property type="entry name" value="cinA"/>
    <property type="match status" value="1"/>
</dbReference>
<dbReference type="HAMAP" id="MF_00226_B">
    <property type="entry name" value="CinA_B"/>
    <property type="match status" value="1"/>
</dbReference>
<dbReference type="Proteomes" id="UP001597180">
    <property type="component" value="Unassembled WGS sequence"/>
</dbReference>
<protein>
    <recommendedName>
        <fullName evidence="1">Putative competence-damage inducible protein</fullName>
    </recommendedName>
</protein>
<dbReference type="InterPro" id="IPR050101">
    <property type="entry name" value="CinA"/>
</dbReference>
<keyword evidence="4" id="KW-1185">Reference proteome</keyword>
<evidence type="ECO:0000313" key="3">
    <source>
        <dbReference type="EMBL" id="MFD1225241.1"/>
    </source>
</evidence>
<name>A0ABW3UZL9_9BACL</name>
<dbReference type="NCBIfam" id="NF001813">
    <property type="entry name" value="PRK00549.1"/>
    <property type="match status" value="1"/>
</dbReference>
<dbReference type="Pfam" id="PF18146">
    <property type="entry name" value="CinA_KH"/>
    <property type="match status" value="1"/>
</dbReference>
<dbReference type="InterPro" id="IPR036653">
    <property type="entry name" value="CinA-like_C"/>
</dbReference>
<reference evidence="4" key="1">
    <citation type="journal article" date="2019" name="Int. J. Syst. Evol. Microbiol.">
        <title>The Global Catalogue of Microorganisms (GCM) 10K type strain sequencing project: providing services to taxonomists for standard genome sequencing and annotation.</title>
        <authorList>
            <consortium name="The Broad Institute Genomics Platform"/>
            <consortium name="The Broad Institute Genome Sequencing Center for Infectious Disease"/>
            <person name="Wu L."/>
            <person name="Ma J."/>
        </authorList>
    </citation>
    <scope>NUCLEOTIDE SEQUENCE [LARGE SCALE GENOMIC DNA]</scope>
    <source>
        <strain evidence="4">CCUG 53270</strain>
    </source>
</reference>
<dbReference type="PIRSF" id="PIRSF006728">
    <property type="entry name" value="CinA"/>
    <property type="match status" value="1"/>
</dbReference>
<comment type="similarity">
    <text evidence="1">Belongs to the CinA family.</text>
</comment>
<dbReference type="InterPro" id="IPR008136">
    <property type="entry name" value="CinA_C"/>
</dbReference>
<dbReference type="SMART" id="SM00852">
    <property type="entry name" value="MoCF_biosynth"/>
    <property type="match status" value="1"/>
</dbReference>
<dbReference type="Pfam" id="PF00994">
    <property type="entry name" value="MoCF_biosynth"/>
    <property type="match status" value="1"/>
</dbReference>
<sequence length="413" mass="44813">MKAEIIAVGTELLLGQIVNTNAQFLSRACADLGVSVYFQTVVGDNESRLTEAIRIASSRADLVICTGGLGPTQDDLTKDVLAAYTGQKLHIHQPSMDKIEAFFRNRGAHMVESNRRQALMLEGSDPLPNDTGMAVGVALTHEQTHFILLPGPPKEMKPMFERYASVWISAKMGEVRPLYSRMLKFAGIGESLLEHELIDLIQDQTDPTIATYAKEGEVAVRLTTRASSEAEAEKALAPVESEIRSRLGQYIYSNEDIPLEEEIIRLMQNKQLKLAVAESCTGGLVSDLLTAVPGSSAVFQGGIVVYTNEWKNRLLSVPLDVLEGTGAPGAISDVTARLLAENLLKQSDTDYAIAITGVAGPGESEGKPVGLVYIGVAQKRGETVIKQLQLAGNRELIKLRAAKSALYQLWKLL</sequence>
<dbReference type="InterPro" id="IPR036425">
    <property type="entry name" value="MoaB/Mog-like_dom_sf"/>
</dbReference>
<dbReference type="SUPFAM" id="SSF142433">
    <property type="entry name" value="CinA-like"/>
    <property type="match status" value="1"/>
</dbReference>
<evidence type="ECO:0000256" key="1">
    <source>
        <dbReference type="HAMAP-Rule" id="MF_00226"/>
    </source>
</evidence>
<dbReference type="Gene3D" id="3.90.950.20">
    <property type="entry name" value="CinA-like"/>
    <property type="match status" value="1"/>
</dbReference>
<comment type="caution">
    <text evidence="3">The sequence shown here is derived from an EMBL/GenBank/DDBJ whole genome shotgun (WGS) entry which is preliminary data.</text>
</comment>
<proteinExistence type="inferred from homology"/>
<dbReference type="InterPro" id="IPR041424">
    <property type="entry name" value="CinA_KH"/>
</dbReference>
<dbReference type="SUPFAM" id="SSF53218">
    <property type="entry name" value="Molybdenum cofactor biosynthesis proteins"/>
    <property type="match status" value="1"/>
</dbReference>
<dbReference type="InterPro" id="IPR001453">
    <property type="entry name" value="MoaB/Mog_dom"/>
</dbReference>
<dbReference type="PANTHER" id="PTHR13939">
    <property type="entry name" value="NICOTINAMIDE-NUCLEOTIDE AMIDOHYDROLASE PNCC"/>
    <property type="match status" value="1"/>
</dbReference>
<dbReference type="Gene3D" id="3.40.980.10">
    <property type="entry name" value="MoaB/Mog-like domain"/>
    <property type="match status" value="1"/>
</dbReference>
<evidence type="ECO:0000259" key="2">
    <source>
        <dbReference type="SMART" id="SM00852"/>
    </source>
</evidence>
<accession>A0ABW3UZL9</accession>
<feature type="domain" description="MoaB/Mog" evidence="2">
    <location>
        <begin position="4"/>
        <end position="170"/>
    </location>
</feature>
<dbReference type="Gene3D" id="3.30.70.2860">
    <property type="match status" value="1"/>
</dbReference>
<dbReference type="PANTHER" id="PTHR13939:SF0">
    <property type="entry name" value="NMN AMIDOHYDROLASE-LIKE PROTEIN YFAY"/>
    <property type="match status" value="1"/>
</dbReference>
<dbReference type="InterPro" id="IPR008135">
    <property type="entry name" value="Competence-induced_CinA"/>
</dbReference>
<dbReference type="RefSeq" id="WP_345593379.1">
    <property type="nucleotide sequence ID" value="NZ_BAABJG010000044.1"/>
</dbReference>
<dbReference type="EMBL" id="JBHTLU010000056">
    <property type="protein sequence ID" value="MFD1225241.1"/>
    <property type="molecule type" value="Genomic_DNA"/>
</dbReference>
<organism evidence="3 4">
    <name type="scientific">Paenibacillus vulneris</name>
    <dbReference type="NCBI Taxonomy" id="1133364"/>
    <lineage>
        <taxon>Bacteria</taxon>
        <taxon>Bacillati</taxon>
        <taxon>Bacillota</taxon>
        <taxon>Bacilli</taxon>
        <taxon>Bacillales</taxon>
        <taxon>Paenibacillaceae</taxon>
        <taxon>Paenibacillus</taxon>
    </lineage>
</organism>
<dbReference type="NCBIfam" id="TIGR00200">
    <property type="entry name" value="cinA_nterm"/>
    <property type="match status" value="1"/>
</dbReference>
<dbReference type="NCBIfam" id="TIGR00177">
    <property type="entry name" value="molyb_syn"/>
    <property type="match status" value="1"/>
</dbReference>
<gene>
    <name evidence="1" type="primary">cinA</name>
    <name evidence="3" type="ORF">ACFQ4B_34685</name>
</gene>